<comment type="caution">
    <text evidence="7">The sequence shown here is derived from an EMBL/GenBank/DDBJ whole genome shotgun (WGS) entry which is preliminary data.</text>
</comment>
<name>A0A9P6L8K4_9AGAM</name>
<dbReference type="AlphaFoldDB" id="A0A9P6L8K4"/>
<organism evidence="7 8">
    <name type="scientific">Thelephora terrestris</name>
    <dbReference type="NCBI Taxonomy" id="56493"/>
    <lineage>
        <taxon>Eukaryota</taxon>
        <taxon>Fungi</taxon>
        <taxon>Dikarya</taxon>
        <taxon>Basidiomycota</taxon>
        <taxon>Agaricomycotina</taxon>
        <taxon>Agaricomycetes</taxon>
        <taxon>Thelephorales</taxon>
        <taxon>Thelephoraceae</taxon>
        <taxon>Thelephora</taxon>
    </lineage>
</organism>
<evidence type="ECO:0000256" key="4">
    <source>
        <dbReference type="ARBA" id="ARBA00023242"/>
    </source>
</evidence>
<evidence type="ECO:0000259" key="6">
    <source>
        <dbReference type="PROSITE" id="PS51821"/>
    </source>
</evidence>
<feature type="compositionally biased region" description="Polar residues" evidence="5">
    <location>
        <begin position="291"/>
        <end position="306"/>
    </location>
</feature>
<evidence type="ECO:0000256" key="3">
    <source>
        <dbReference type="ARBA" id="ARBA00023163"/>
    </source>
</evidence>
<dbReference type="OrthoDB" id="5599552at2759"/>
<feature type="region of interest" description="Disordered" evidence="5">
    <location>
        <begin position="275"/>
        <end position="306"/>
    </location>
</feature>
<keyword evidence="4" id="KW-0539">Nucleus</keyword>
<dbReference type="InterPro" id="IPR021740">
    <property type="entry name" value="Velvet"/>
</dbReference>
<feature type="domain" description="Velvet" evidence="6">
    <location>
        <begin position="58"/>
        <end position="280"/>
    </location>
</feature>
<evidence type="ECO:0000256" key="5">
    <source>
        <dbReference type="SAM" id="MobiDB-lite"/>
    </source>
</evidence>
<sequence>MNHPNHSYPSSSQNLHYQHRPAHNQGYVGNNQRLGTNPRRIEYMDGGYIFCGAGMFTGRTIRAEVEEVQKANVGRKYAASKDRRALDPPPVVGLRIFDVRDAGNGTTQDTELDYRGVQATGLICHVEAFQVSVAADEDPAQVTDVPIPPSANPSYPQVAANGHQVEAYWRNQPLTLAANHTGSLVGDLFTQALNLPIGQDSKNTLLFVFADLSVQMEGWFLFRYRVFDLFSVHDNGAQPILAECWGRPFRIYATKQFPGLEPSTELTKLLHNHHVPVRAREVRRKRKKGPNNESGADSDQDQTPTP</sequence>
<keyword evidence="3" id="KW-0804">Transcription</keyword>
<comment type="subcellular location">
    <subcellularLocation>
        <location evidence="1">Nucleus</location>
    </subcellularLocation>
</comment>
<dbReference type="InterPro" id="IPR037525">
    <property type="entry name" value="Velvet_dom"/>
</dbReference>
<feature type="compositionally biased region" description="Basic residues" evidence="5">
    <location>
        <begin position="275"/>
        <end position="289"/>
    </location>
</feature>
<reference evidence="7" key="2">
    <citation type="submission" date="2020-11" db="EMBL/GenBank/DDBJ databases">
        <authorList>
            <consortium name="DOE Joint Genome Institute"/>
            <person name="Kuo A."/>
            <person name="Miyauchi S."/>
            <person name="Kiss E."/>
            <person name="Drula E."/>
            <person name="Kohler A."/>
            <person name="Sanchez-Garcia M."/>
            <person name="Andreopoulos B."/>
            <person name="Barry K.W."/>
            <person name="Bonito G."/>
            <person name="Buee M."/>
            <person name="Carver A."/>
            <person name="Chen C."/>
            <person name="Cichocki N."/>
            <person name="Clum A."/>
            <person name="Culley D."/>
            <person name="Crous P.W."/>
            <person name="Fauchery L."/>
            <person name="Girlanda M."/>
            <person name="Hayes R."/>
            <person name="Keri Z."/>
            <person name="Labutti K."/>
            <person name="Lipzen A."/>
            <person name="Lombard V."/>
            <person name="Magnuson J."/>
            <person name="Maillard F."/>
            <person name="Morin E."/>
            <person name="Murat C."/>
            <person name="Nolan M."/>
            <person name="Ohm R."/>
            <person name="Pangilinan J."/>
            <person name="Pereira M."/>
            <person name="Perotto S."/>
            <person name="Peter M."/>
            <person name="Riley R."/>
            <person name="Sitrit Y."/>
            <person name="Stielow B."/>
            <person name="Szollosi G."/>
            <person name="Zifcakova L."/>
            <person name="Stursova M."/>
            <person name="Spatafora J.W."/>
            <person name="Tedersoo L."/>
            <person name="Vaario L.-M."/>
            <person name="Yamada A."/>
            <person name="Yan M."/>
            <person name="Wang P."/>
            <person name="Xu J."/>
            <person name="Bruns T."/>
            <person name="Baldrian P."/>
            <person name="Vilgalys R."/>
            <person name="Henrissat B."/>
            <person name="Grigoriev I.V."/>
            <person name="Hibbett D."/>
            <person name="Nagy L.G."/>
            <person name="Martin F.M."/>
        </authorList>
    </citation>
    <scope>NUCLEOTIDE SEQUENCE</scope>
    <source>
        <strain evidence="7">UH-Tt-Lm1</strain>
    </source>
</reference>
<evidence type="ECO:0000313" key="8">
    <source>
        <dbReference type="Proteomes" id="UP000736335"/>
    </source>
</evidence>
<dbReference type="Pfam" id="PF11754">
    <property type="entry name" value="Velvet"/>
    <property type="match status" value="1"/>
</dbReference>
<accession>A0A9P6L8K4</accession>
<evidence type="ECO:0000313" key="7">
    <source>
        <dbReference type="EMBL" id="KAF9788119.1"/>
    </source>
</evidence>
<dbReference type="GO" id="GO:0005634">
    <property type="term" value="C:nucleus"/>
    <property type="evidence" value="ECO:0007669"/>
    <property type="project" value="UniProtKB-SubCell"/>
</dbReference>
<gene>
    <name evidence="7" type="ORF">BJ322DRAFT_1106137</name>
</gene>
<proteinExistence type="predicted"/>
<protein>
    <submittedName>
        <fullName evidence="7">Velvet factor-domain-containing protein</fullName>
    </submittedName>
</protein>
<dbReference type="PANTHER" id="PTHR33572:SF3">
    <property type="entry name" value="VELVET COMPLEX SUBUNIT B"/>
    <property type="match status" value="1"/>
</dbReference>
<dbReference type="PROSITE" id="PS51821">
    <property type="entry name" value="VELVET"/>
    <property type="match status" value="1"/>
</dbReference>
<keyword evidence="8" id="KW-1185">Reference proteome</keyword>
<dbReference type="InterPro" id="IPR038491">
    <property type="entry name" value="Velvet_dom_sf"/>
</dbReference>
<dbReference type="PANTHER" id="PTHR33572">
    <property type="entry name" value="SPORE DEVELOPMENT REGULATOR VOSA"/>
    <property type="match status" value="1"/>
</dbReference>
<evidence type="ECO:0000256" key="2">
    <source>
        <dbReference type="ARBA" id="ARBA00023015"/>
    </source>
</evidence>
<dbReference type="EMBL" id="WIUZ02000004">
    <property type="protein sequence ID" value="KAF9788119.1"/>
    <property type="molecule type" value="Genomic_DNA"/>
</dbReference>
<reference evidence="7" key="1">
    <citation type="journal article" date="2020" name="Nat. Commun.">
        <title>Large-scale genome sequencing of mycorrhizal fungi provides insights into the early evolution of symbiotic traits.</title>
        <authorList>
            <person name="Miyauchi S."/>
            <person name="Kiss E."/>
            <person name="Kuo A."/>
            <person name="Drula E."/>
            <person name="Kohler A."/>
            <person name="Sanchez-Garcia M."/>
            <person name="Morin E."/>
            <person name="Andreopoulos B."/>
            <person name="Barry K.W."/>
            <person name="Bonito G."/>
            <person name="Buee M."/>
            <person name="Carver A."/>
            <person name="Chen C."/>
            <person name="Cichocki N."/>
            <person name="Clum A."/>
            <person name="Culley D."/>
            <person name="Crous P.W."/>
            <person name="Fauchery L."/>
            <person name="Girlanda M."/>
            <person name="Hayes R.D."/>
            <person name="Keri Z."/>
            <person name="LaButti K."/>
            <person name="Lipzen A."/>
            <person name="Lombard V."/>
            <person name="Magnuson J."/>
            <person name="Maillard F."/>
            <person name="Murat C."/>
            <person name="Nolan M."/>
            <person name="Ohm R.A."/>
            <person name="Pangilinan J."/>
            <person name="Pereira M.F."/>
            <person name="Perotto S."/>
            <person name="Peter M."/>
            <person name="Pfister S."/>
            <person name="Riley R."/>
            <person name="Sitrit Y."/>
            <person name="Stielow J.B."/>
            <person name="Szollosi G."/>
            <person name="Zifcakova L."/>
            <person name="Stursova M."/>
            <person name="Spatafora J.W."/>
            <person name="Tedersoo L."/>
            <person name="Vaario L.M."/>
            <person name="Yamada A."/>
            <person name="Yan M."/>
            <person name="Wang P."/>
            <person name="Xu J."/>
            <person name="Bruns T."/>
            <person name="Baldrian P."/>
            <person name="Vilgalys R."/>
            <person name="Dunand C."/>
            <person name="Henrissat B."/>
            <person name="Grigoriev I.V."/>
            <person name="Hibbett D."/>
            <person name="Nagy L.G."/>
            <person name="Martin F.M."/>
        </authorList>
    </citation>
    <scope>NUCLEOTIDE SEQUENCE</scope>
    <source>
        <strain evidence="7">UH-Tt-Lm1</strain>
    </source>
</reference>
<evidence type="ECO:0000256" key="1">
    <source>
        <dbReference type="ARBA" id="ARBA00004123"/>
    </source>
</evidence>
<dbReference type="Proteomes" id="UP000736335">
    <property type="component" value="Unassembled WGS sequence"/>
</dbReference>
<dbReference type="Gene3D" id="2.60.40.3960">
    <property type="entry name" value="Velvet domain"/>
    <property type="match status" value="1"/>
</dbReference>
<keyword evidence="2" id="KW-0805">Transcription regulation</keyword>